<evidence type="ECO:0000256" key="4">
    <source>
        <dbReference type="ARBA" id="ARBA00023125"/>
    </source>
</evidence>
<feature type="domain" description="RNA polymerase sigma-70 region 2" evidence="6">
    <location>
        <begin position="31"/>
        <end position="97"/>
    </location>
</feature>
<protein>
    <submittedName>
        <fullName evidence="8">DNA-directed RNA polymerase sigma-70 factor</fullName>
    </submittedName>
</protein>
<keyword evidence="4" id="KW-0238">DNA-binding</keyword>
<keyword evidence="2" id="KW-0805">Transcription regulation</keyword>
<dbReference type="SUPFAM" id="SSF88946">
    <property type="entry name" value="Sigma2 domain of RNA polymerase sigma factors"/>
    <property type="match status" value="1"/>
</dbReference>
<evidence type="ECO:0000313" key="9">
    <source>
        <dbReference type="Proteomes" id="UP000436822"/>
    </source>
</evidence>
<dbReference type="InterPro" id="IPR036388">
    <property type="entry name" value="WH-like_DNA-bd_sf"/>
</dbReference>
<comment type="caution">
    <text evidence="8">The sequence shown here is derived from an EMBL/GenBank/DDBJ whole genome shotgun (WGS) entry which is preliminary data.</text>
</comment>
<dbReference type="Gene3D" id="1.10.10.10">
    <property type="entry name" value="Winged helix-like DNA-binding domain superfamily/Winged helix DNA-binding domain"/>
    <property type="match status" value="1"/>
</dbReference>
<dbReference type="InterPro" id="IPR014284">
    <property type="entry name" value="RNA_pol_sigma-70_dom"/>
</dbReference>
<organism evidence="8 9">
    <name type="scientific">Litoreibacter roseus</name>
    <dbReference type="NCBI Taxonomy" id="2601869"/>
    <lineage>
        <taxon>Bacteria</taxon>
        <taxon>Pseudomonadati</taxon>
        <taxon>Pseudomonadota</taxon>
        <taxon>Alphaproteobacteria</taxon>
        <taxon>Rhodobacterales</taxon>
        <taxon>Roseobacteraceae</taxon>
        <taxon>Litoreibacter</taxon>
    </lineage>
</organism>
<dbReference type="GO" id="GO:0000428">
    <property type="term" value="C:DNA-directed RNA polymerase complex"/>
    <property type="evidence" value="ECO:0007669"/>
    <property type="project" value="UniProtKB-KW"/>
</dbReference>
<dbReference type="AlphaFoldDB" id="A0A6N6JHB9"/>
<keyword evidence="8" id="KW-0240">DNA-directed RNA polymerase</keyword>
<evidence type="ECO:0000256" key="1">
    <source>
        <dbReference type="ARBA" id="ARBA00010641"/>
    </source>
</evidence>
<dbReference type="InterPro" id="IPR013325">
    <property type="entry name" value="RNA_pol_sigma_r2"/>
</dbReference>
<sequence length="186" mass="21153">MRPTITMRMKTSDEALAQAAAAGDREAFDLLIRRHYDRIYRFAWRLTGTQHDAEDLAHDILAALPQKLRNYRGEAKFTTWAYRVTMNAATDRARKAQSHAKASEGWAEDYQRRAAEDEDAAAAQDWLGTAMRALPQELRETVALTLGEDLTQKETAEVMGLSEGTIAWRMSEVKRHLRDMAEKEAI</sequence>
<proteinExistence type="inferred from homology"/>
<evidence type="ECO:0000259" key="6">
    <source>
        <dbReference type="Pfam" id="PF04542"/>
    </source>
</evidence>
<dbReference type="InterPro" id="IPR013249">
    <property type="entry name" value="RNA_pol_sigma70_r4_t2"/>
</dbReference>
<dbReference type="InterPro" id="IPR013324">
    <property type="entry name" value="RNA_pol_sigma_r3/r4-like"/>
</dbReference>
<feature type="domain" description="RNA polymerase sigma factor 70 region 4 type 2" evidence="7">
    <location>
        <begin position="125"/>
        <end position="177"/>
    </location>
</feature>
<dbReference type="InterPro" id="IPR039425">
    <property type="entry name" value="RNA_pol_sigma-70-like"/>
</dbReference>
<dbReference type="GO" id="GO:0016987">
    <property type="term" value="F:sigma factor activity"/>
    <property type="evidence" value="ECO:0007669"/>
    <property type="project" value="UniProtKB-KW"/>
</dbReference>
<dbReference type="InterPro" id="IPR007627">
    <property type="entry name" value="RNA_pol_sigma70_r2"/>
</dbReference>
<evidence type="ECO:0000256" key="5">
    <source>
        <dbReference type="ARBA" id="ARBA00023163"/>
    </source>
</evidence>
<evidence type="ECO:0000259" key="7">
    <source>
        <dbReference type="Pfam" id="PF08281"/>
    </source>
</evidence>
<dbReference type="Gene3D" id="1.10.1740.10">
    <property type="match status" value="1"/>
</dbReference>
<dbReference type="Pfam" id="PF08281">
    <property type="entry name" value="Sigma70_r4_2"/>
    <property type="match status" value="1"/>
</dbReference>
<evidence type="ECO:0000313" key="8">
    <source>
        <dbReference type="EMBL" id="GFE65230.1"/>
    </source>
</evidence>
<dbReference type="Proteomes" id="UP000436822">
    <property type="component" value="Unassembled WGS sequence"/>
</dbReference>
<keyword evidence="9" id="KW-1185">Reference proteome</keyword>
<evidence type="ECO:0000256" key="2">
    <source>
        <dbReference type="ARBA" id="ARBA00023015"/>
    </source>
</evidence>
<dbReference type="Pfam" id="PF04542">
    <property type="entry name" value="Sigma70_r2"/>
    <property type="match status" value="1"/>
</dbReference>
<dbReference type="SUPFAM" id="SSF88659">
    <property type="entry name" value="Sigma3 and sigma4 domains of RNA polymerase sigma factors"/>
    <property type="match status" value="1"/>
</dbReference>
<dbReference type="GO" id="GO:0006352">
    <property type="term" value="P:DNA-templated transcription initiation"/>
    <property type="evidence" value="ECO:0007669"/>
    <property type="project" value="InterPro"/>
</dbReference>
<evidence type="ECO:0000256" key="3">
    <source>
        <dbReference type="ARBA" id="ARBA00023082"/>
    </source>
</evidence>
<gene>
    <name evidence="8" type="ORF">KIN_23040</name>
</gene>
<dbReference type="GO" id="GO:0003677">
    <property type="term" value="F:DNA binding"/>
    <property type="evidence" value="ECO:0007669"/>
    <property type="project" value="UniProtKB-KW"/>
</dbReference>
<comment type="similarity">
    <text evidence="1">Belongs to the sigma-70 factor family. ECF subfamily.</text>
</comment>
<accession>A0A6N6JHB9</accession>
<dbReference type="PANTHER" id="PTHR43133">
    <property type="entry name" value="RNA POLYMERASE ECF-TYPE SIGMA FACTO"/>
    <property type="match status" value="1"/>
</dbReference>
<keyword evidence="3" id="KW-0731">Sigma factor</keyword>
<dbReference type="NCBIfam" id="TIGR02937">
    <property type="entry name" value="sigma70-ECF"/>
    <property type="match status" value="1"/>
</dbReference>
<name>A0A6N6JHB9_9RHOB</name>
<keyword evidence="5" id="KW-0804">Transcription</keyword>
<reference evidence="8 9" key="1">
    <citation type="submission" date="2019-12" db="EMBL/GenBank/DDBJ databases">
        <title>Litoreibacter badius sp. nov., a novel bacteriochlorophyll a-containing bacterium in the genus Litoreibacter.</title>
        <authorList>
            <person name="Kanamuro M."/>
            <person name="Takabe Y."/>
            <person name="Mori K."/>
            <person name="Takaichi S."/>
            <person name="Hanada S."/>
        </authorList>
    </citation>
    <scope>NUCLEOTIDE SEQUENCE [LARGE SCALE GENOMIC DNA]</scope>
    <source>
        <strain evidence="8 9">K6</strain>
    </source>
</reference>
<dbReference type="PANTHER" id="PTHR43133:SF8">
    <property type="entry name" value="RNA POLYMERASE SIGMA FACTOR HI_1459-RELATED"/>
    <property type="match status" value="1"/>
</dbReference>
<dbReference type="EMBL" id="BLJE01000002">
    <property type="protein sequence ID" value="GFE65230.1"/>
    <property type="molecule type" value="Genomic_DNA"/>
</dbReference>